<feature type="region of interest" description="Disordered" evidence="2">
    <location>
        <begin position="751"/>
        <end position="780"/>
    </location>
</feature>
<dbReference type="PANTHER" id="PTHR13018:SF139">
    <property type="entry name" value="PHOSPHATE METABOLISM PROTEIN 7"/>
    <property type="match status" value="1"/>
</dbReference>
<comment type="caution">
    <text evidence="7">The sequence shown here is derived from an EMBL/GenBank/DDBJ whole genome shotgun (WGS) entry which is preliminary data.</text>
</comment>
<name>A0A9W8DUT4_9FUNG</name>
<evidence type="ECO:0000256" key="2">
    <source>
        <dbReference type="SAM" id="MobiDB-lite"/>
    </source>
</evidence>
<dbReference type="InterPro" id="IPR027815">
    <property type="entry name" value="CSC1/OSCA1-like_cyt"/>
</dbReference>
<dbReference type="Proteomes" id="UP001150538">
    <property type="component" value="Unassembled WGS sequence"/>
</dbReference>
<dbReference type="GO" id="GO:0005227">
    <property type="term" value="F:calcium-activated cation channel activity"/>
    <property type="evidence" value="ECO:0007669"/>
    <property type="project" value="InterPro"/>
</dbReference>
<dbReference type="InterPro" id="IPR003864">
    <property type="entry name" value="CSC1/OSCA1-like_7TM"/>
</dbReference>
<keyword evidence="3" id="KW-0472">Membrane</keyword>
<accession>A0A9W8DUT4</accession>
<dbReference type="GO" id="GO:0005886">
    <property type="term" value="C:plasma membrane"/>
    <property type="evidence" value="ECO:0007669"/>
    <property type="project" value="TreeGrafter"/>
</dbReference>
<dbReference type="EMBL" id="JANBPU010000031">
    <property type="protein sequence ID" value="KAJ1919192.1"/>
    <property type="molecule type" value="Genomic_DNA"/>
</dbReference>
<feature type="domain" description="CSC1/OSCA1-like cytosolic" evidence="6">
    <location>
        <begin position="26"/>
        <end position="223"/>
    </location>
</feature>
<feature type="transmembrane region" description="Helical" evidence="3">
    <location>
        <begin position="643"/>
        <end position="662"/>
    </location>
</feature>
<evidence type="ECO:0000259" key="6">
    <source>
        <dbReference type="Pfam" id="PF14703"/>
    </source>
</evidence>
<feature type="transmembrane region" description="Helical" evidence="3">
    <location>
        <begin position="674"/>
        <end position="696"/>
    </location>
</feature>
<dbReference type="InterPro" id="IPR022257">
    <property type="entry name" value="PHM7_ext"/>
</dbReference>
<keyword evidence="3" id="KW-1133">Transmembrane helix</keyword>
<feature type="transmembrane region" description="Helical" evidence="3">
    <location>
        <begin position="483"/>
        <end position="505"/>
    </location>
</feature>
<feature type="transmembrane region" description="Helical" evidence="3">
    <location>
        <begin position="432"/>
        <end position="453"/>
    </location>
</feature>
<organism evidence="7 8">
    <name type="scientific">Mycoemilia scoparia</name>
    <dbReference type="NCBI Taxonomy" id="417184"/>
    <lineage>
        <taxon>Eukaryota</taxon>
        <taxon>Fungi</taxon>
        <taxon>Fungi incertae sedis</taxon>
        <taxon>Zoopagomycota</taxon>
        <taxon>Kickxellomycotina</taxon>
        <taxon>Kickxellomycetes</taxon>
        <taxon>Kickxellales</taxon>
        <taxon>Kickxellaceae</taxon>
        <taxon>Mycoemilia</taxon>
    </lineage>
</organism>
<evidence type="ECO:0000259" key="5">
    <source>
        <dbReference type="Pfam" id="PF12621"/>
    </source>
</evidence>
<evidence type="ECO:0000313" key="7">
    <source>
        <dbReference type="EMBL" id="KAJ1919192.1"/>
    </source>
</evidence>
<keyword evidence="1" id="KW-0175">Coiled coil</keyword>
<reference evidence="7" key="1">
    <citation type="submission" date="2022-07" db="EMBL/GenBank/DDBJ databases">
        <title>Phylogenomic reconstructions and comparative analyses of Kickxellomycotina fungi.</title>
        <authorList>
            <person name="Reynolds N.K."/>
            <person name="Stajich J.E."/>
            <person name="Barry K."/>
            <person name="Grigoriev I.V."/>
            <person name="Crous P."/>
            <person name="Smith M.E."/>
        </authorList>
    </citation>
    <scope>NUCLEOTIDE SEQUENCE</scope>
    <source>
        <strain evidence="7">NBRC 100468</strain>
    </source>
</reference>
<protein>
    <submittedName>
        <fullName evidence="7">Phosphate metabolism protein 7</fullName>
    </submittedName>
</protein>
<feature type="transmembrane region" description="Helical" evidence="3">
    <location>
        <begin position="588"/>
        <end position="618"/>
    </location>
</feature>
<proteinExistence type="predicted"/>
<sequence length="920" mass="105313">MGELNIYVLLRRKYLRRKEHREDAKSRTIMINSIPEFLMDKMQLEKLFSAFPGGVKAVYLHRDVSEIEKVIKERAELQKKAEKVFTDYAIQCDKYYRSIDKQDAKADVHILDQTTTNDSVSNCSKKYNQSKEHISLNIAELATGSPPGKNSKAKKVKSKYSLPSDQKAIDDLEPILKEIHELNKDFKTLKKQFELTKKSEWAEYWKSRIEDMDSEIEQIKDDMDQLDREIDILKSVGLKGLKKNERQHFKSLLTRKEQDEQLIKKYETEKEKCISICFGKLDPNESIKQDEVESEVGFSQGCKQSIRMSWDLISRRFAKKEKKPGDAFKKKRAAFIQFHSQISAHMAAQTLIHGQTFAMEPKVLEIDYDDIVWENLSIWSWSRNIRFAISIVISVILCIGWTTITVFVTSIASIENIQKALGDNNKNILKSLPSNLVSVIQGVVPALLTSLLMKMLPEILKKLVKFEGKTLKSEIELALMDRYYTYLVINVFFGAVVSSSFFSFISQLNTTEAWTKLLNTLIPGAYVYFATYVLLEGWSGSAQELFQKKPLIFRHLKPLLSSDTPRSRKAAIEMSGFKWGTEIPKHTLIFLIGTTYSGFAPIINVLVTSYFGLFYIAYRYQFFYVYDESKFSTGGLSFPKSVVQMYFGIYIFEAVFLVQMISSSKGDVGSIIRLVLTVIIIAGTIVANVITVKAYFPLIKYLPISTFKLDVSQDDYFLESQAKRLFKSGIRKIKRTNKEILGTRKGSKEYGNISDKEDDEETLLDRGNAGSMDDDKSTLSRELENDVRDGYYHPSLKEETTLKLWVPRDNHNSCEKLYQLIPGIREYDIELNAEGAYLNKKSRVKLDEEPGSLFKEIHLPKFSIRNKKGRVGPTTNQPGNSFEDSNYSLGSSSVSTFFSTSKSIQSNITQSSQHNLPNHH</sequence>
<dbReference type="Pfam" id="PF12621">
    <property type="entry name" value="PHM7_ext"/>
    <property type="match status" value="1"/>
</dbReference>
<feature type="domain" description="10TM putative phosphate transporter extracellular tail" evidence="5">
    <location>
        <begin position="783"/>
        <end position="850"/>
    </location>
</feature>
<dbReference type="OrthoDB" id="1076608at2759"/>
<evidence type="ECO:0000256" key="1">
    <source>
        <dbReference type="SAM" id="Coils"/>
    </source>
</evidence>
<feature type="region of interest" description="Disordered" evidence="2">
    <location>
        <begin position="866"/>
        <end position="886"/>
    </location>
</feature>
<feature type="compositionally biased region" description="Polar residues" evidence="2">
    <location>
        <begin position="873"/>
        <end position="886"/>
    </location>
</feature>
<feature type="domain" description="CSC1/OSCA1-like 7TM region" evidence="4">
    <location>
        <begin position="388"/>
        <end position="656"/>
    </location>
</feature>
<evidence type="ECO:0000256" key="3">
    <source>
        <dbReference type="SAM" id="Phobius"/>
    </source>
</evidence>
<dbReference type="PANTHER" id="PTHR13018">
    <property type="entry name" value="PROBABLE MEMBRANE PROTEIN DUF221-RELATED"/>
    <property type="match status" value="1"/>
</dbReference>
<feature type="transmembrane region" description="Helical" evidence="3">
    <location>
        <begin position="517"/>
        <end position="535"/>
    </location>
</feature>
<gene>
    <name evidence="7" type="primary">PHM7_1</name>
    <name evidence="7" type="ORF">H4219_002139</name>
</gene>
<evidence type="ECO:0000259" key="4">
    <source>
        <dbReference type="Pfam" id="PF02714"/>
    </source>
</evidence>
<evidence type="ECO:0000313" key="8">
    <source>
        <dbReference type="Proteomes" id="UP001150538"/>
    </source>
</evidence>
<keyword evidence="8" id="KW-1185">Reference proteome</keyword>
<feature type="transmembrane region" description="Helical" evidence="3">
    <location>
        <begin position="387"/>
        <end position="412"/>
    </location>
</feature>
<dbReference type="Pfam" id="PF02714">
    <property type="entry name" value="RSN1_7TM"/>
    <property type="match status" value="1"/>
</dbReference>
<dbReference type="AlphaFoldDB" id="A0A9W8DUT4"/>
<dbReference type="InterPro" id="IPR045122">
    <property type="entry name" value="Csc1-like"/>
</dbReference>
<feature type="coiled-coil region" evidence="1">
    <location>
        <begin position="209"/>
        <end position="269"/>
    </location>
</feature>
<keyword evidence="3" id="KW-0812">Transmembrane</keyword>
<dbReference type="Pfam" id="PF14703">
    <property type="entry name" value="PHM7_cyt"/>
    <property type="match status" value="1"/>
</dbReference>